<sequence length="289" mass="31682">MRYLFAPSWSVGHGWTVQTQQRFRGSPSTKSGTRCVPAPRRSARLRKAGEQRVRRKRSMGLKCLLAGPDTGFFGIGTSEVLVILLCAWLLLGPKGTYEAARNLGSFIANLREAANQAREQFISALGEDYDSARREVEGIRDSFVGALSGEVDDFDGEAGKNLAAATDDKSTGKERVGQSPSSPLDIATFTSLTGGKGRSEDEARSYFLDALRRVNDPNQVPPTFASEPASAAKEIELDGHSIRAEPEVRGLERLTTESGALDLRKLELRVAALEDEILELKMIIRERRQ</sequence>
<evidence type="ECO:0000256" key="2">
    <source>
        <dbReference type="ARBA" id="ARBA00022448"/>
    </source>
</evidence>
<comment type="subcellular location">
    <subcellularLocation>
        <location evidence="1">Membrane</location>
        <topology evidence="1">Single-pass membrane protein</topology>
    </subcellularLocation>
</comment>
<gene>
    <name evidence="10" type="ORF">CYME_CMA065C</name>
</gene>
<name>M1V3J6_CYAM1</name>
<evidence type="ECO:0000313" key="11">
    <source>
        <dbReference type="Proteomes" id="UP000007014"/>
    </source>
</evidence>
<proteinExistence type="predicted"/>
<dbReference type="Gramene" id="CMA065CT">
    <property type="protein sequence ID" value="CMA065CT"/>
    <property type="gene ID" value="CMA065C"/>
</dbReference>
<reference evidence="10 11" key="2">
    <citation type="journal article" date="2007" name="BMC Biol.">
        <title>A 100%-complete sequence reveals unusually simple genomic features in the hot-spring red alga Cyanidioschyzon merolae.</title>
        <authorList>
            <person name="Nozaki H."/>
            <person name="Takano H."/>
            <person name="Misumi O."/>
            <person name="Terasawa K."/>
            <person name="Matsuzaki M."/>
            <person name="Maruyama S."/>
            <person name="Nishida K."/>
            <person name="Yagisawa F."/>
            <person name="Yoshida Y."/>
            <person name="Fujiwara T."/>
            <person name="Takio S."/>
            <person name="Tamura K."/>
            <person name="Chung S.J."/>
            <person name="Nakamura S."/>
            <person name="Kuroiwa H."/>
            <person name="Tanaka K."/>
            <person name="Sato N."/>
            <person name="Kuroiwa T."/>
        </authorList>
    </citation>
    <scope>NUCLEOTIDE SEQUENCE [LARGE SCALE GENOMIC DNA]</scope>
    <source>
        <strain evidence="10 11">10D</strain>
    </source>
</reference>
<dbReference type="KEGG" id="cme:CYME_CMA065C"/>
<evidence type="ECO:0000256" key="7">
    <source>
        <dbReference type="ARBA" id="ARBA00023136"/>
    </source>
</evidence>
<evidence type="ECO:0000256" key="5">
    <source>
        <dbReference type="ARBA" id="ARBA00022989"/>
    </source>
</evidence>
<feature type="compositionally biased region" description="Basic and acidic residues" evidence="8">
    <location>
        <begin position="166"/>
        <end position="176"/>
    </location>
</feature>
<keyword evidence="11" id="KW-1185">Reference proteome</keyword>
<dbReference type="Pfam" id="PF02416">
    <property type="entry name" value="TatA_B_E"/>
    <property type="match status" value="1"/>
</dbReference>
<dbReference type="HOGENOM" id="CLU_964295_0_0_1"/>
<evidence type="ECO:0000256" key="3">
    <source>
        <dbReference type="ARBA" id="ARBA00022692"/>
    </source>
</evidence>
<dbReference type="GeneID" id="16992180"/>
<dbReference type="InterPro" id="IPR003369">
    <property type="entry name" value="TatA/B/E"/>
</dbReference>
<protein>
    <submittedName>
        <fullName evidence="10">Uncharacterized protein</fullName>
    </submittedName>
</protein>
<accession>M1V3J6</accession>
<evidence type="ECO:0000256" key="1">
    <source>
        <dbReference type="ARBA" id="ARBA00004167"/>
    </source>
</evidence>
<feature type="transmembrane region" description="Helical" evidence="9">
    <location>
        <begin position="71"/>
        <end position="91"/>
    </location>
</feature>
<evidence type="ECO:0000256" key="9">
    <source>
        <dbReference type="SAM" id="Phobius"/>
    </source>
</evidence>
<dbReference type="RefSeq" id="XP_005535061.1">
    <property type="nucleotide sequence ID" value="XM_005535004.1"/>
</dbReference>
<keyword evidence="3 9" id="KW-0812">Transmembrane</keyword>
<organism evidence="10 11">
    <name type="scientific">Cyanidioschyzon merolae (strain NIES-3377 / 10D)</name>
    <name type="common">Unicellular red alga</name>
    <dbReference type="NCBI Taxonomy" id="280699"/>
    <lineage>
        <taxon>Eukaryota</taxon>
        <taxon>Rhodophyta</taxon>
        <taxon>Bangiophyceae</taxon>
        <taxon>Cyanidiales</taxon>
        <taxon>Cyanidiaceae</taxon>
        <taxon>Cyanidioschyzon</taxon>
    </lineage>
</organism>
<dbReference type="AlphaFoldDB" id="M1V3J6"/>
<feature type="region of interest" description="Disordered" evidence="8">
    <location>
        <begin position="164"/>
        <end position="184"/>
    </location>
</feature>
<keyword evidence="5 9" id="KW-1133">Transmembrane helix</keyword>
<evidence type="ECO:0000256" key="6">
    <source>
        <dbReference type="ARBA" id="ARBA00023010"/>
    </source>
</evidence>
<keyword evidence="6" id="KW-0811">Translocation</keyword>
<evidence type="ECO:0000256" key="4">
    <source>
        <dbReference type="ARBA" id="ARBA00022927"/>
    </source>
</evidence>
<evidence type="ECO:0000256" key="8">
    <source>
        <dbReference type="SAM" id="MobiDB-lite"/>
    </source>
</evidence>
<dbReference type="GO" id="GO:0015031">
    <property type="term" value="P:protein transport"/>
    <property type="evidence" value="ECO:0007669"/>
    <property type="project" value="UniProtKB-KW"/>
</dbReference>
<keyword evidence="2" id="KW-0813">Transport</keyword>
<dbReference type="GO" id="GO:0016020">
    <property type="term" value="C:membrane"/>
    <property type="evidence" value="ECO:0007669"/>
    <property type="project" value="UniProtKB-ARBA"/>
</dbReference>
<evidence type="ECO:0000313" key="10">
    <source>
        <dbReference type="EMBL" id="BAM78775.1"/>
    </source>
</evidence>
<keyword evidence="4" id="KW-0653">Protein transport</keyword>
<dbReference type="Proteomes" id="UP000007014">
    <property type="component" value="Chromosome 1"/>
</dbReference>
<reference evidence="10 11" key="1">
    <citation type="journal article" date="2004" name="Nature">
        <title>Genome sequence of the ultrasmall unicellular red alga Cyanidioschyzon merolae 10D.</title>
        <authorList>
            <person name="Matsuzaki M."/>
            <person name="Misumi O."/>
            <person name="Shin-i T."/>
            <person name="Maruyama S."/>
            <person name="Takahara M."/>
            <person name="Miyagishima S."/>
            <person name="Mori T."/>
            <person name="Nishida K."/>
            <person name="Yagisawa F."/>
            <person name="Nishida K."/>
            <person name="Yoshida Y."/>
            <person name="Nishimura Y."/>
            <person name="Nakao S."/>
            <person name="Kobayashi T."/>
            <person name="Momoyama Y."/>
            <person name="Higashiyama T."/>
            <person name="Minoda A."/>
            <person name="Sano M."/>
            <person name="Nomoto H."/>
            <person name="Oishi K."/>
            <person name="Hayashi H."/>
            <person name="Ohta F."/>
            <person name="Nishizaka S."/>
            <person name="Haga S."/>
            <person name="Miura S."/>
            <person name="Morishita T."/>
            <person name="Kabeya Y."/>
            <person name="Terasawa K."/>
            <person name="Suzuki Y."/>
            <person name="Ishii Y."/>
            <person name="Asakawa S."/>
            <person name="Takano H."/>
            <person name="Ohta N."/>
            <person name="Kuroiwa H."/>
            <person name="Tanaka K."/>
            <person name="Shimizu N."/>
            <person name="Sugano S."/>
            <person name="Sato N."/>
            <person name="Nozaki H."/>
            <person name="Ogasawara N."/>
            <person name="Kohara Y."/>
            <person name="Kuroiwa T."/>
        </authorList>
    </citation>
    <scope>NUCLEOTIDE SEQUENCE [LARGE SCALE GENOMIC DNA]</scope>
    <source>
        <strain evidence="10 11">10D</strain>
    </source>
</reference>
<keyword evidence="7 9" id="KW-0472">Membrane</keyword>
<dbReference type="EMBL" id="AP006483">
    <property type="protein sequence ID" value="BAM78775.1"/>
    <property type="molecule type" value="Genomic_DNA"/>
</dbReference>
<dbReference type="OrthoDB" id="10509306at2759"/>
<dbReference type="Gene3D" id="1.20.5.3310">
    <property type="match status" value="1"/>
</dbReference>